<gene>
    <name evidence="2" type="ORF">J0383_02665</name>
</gene>
<evidence type="ECO:0000256" key="1">
    <source>
        <dbReference type="SAM" id="SignalP"/>
    </source>
</evidence>
<keyword evidence="3" id="KW-1185">Reference proteome</keyword>
<protein>
    <submittedName>
        <fullName evidence="2">Uncharacterized protein</fullName>
    </submittedName>
</protein>
<organism evidence="2 3">
    <name type="scientific">Flavobacterium endoglycinae</name>
    <dbReference type="NCBI Taxonomy" id="2816357"/>
    <lineage>
        <taxon>Bacteria</taxon>
        <taxon>Pseudomonadati</taxon>
        <taxon>Bacteroidota</taxon>
        <taxon>Flavobacteriia</taxon>
        <taxon>Flavobacteriales</taxon>
        <taxon>Flavobacteriaceae</taxon>
        <taxon>Flavobacterium</taxon>
    </lineage>
</organism>
<feature type="chain" id="PRO_5045580605" evidence="1">
    <location>
        <begin position="24"/>
        <end position="115"/>
    </location>
</feature>
<name>A0ABX7QH70_9FLAO</name>
<evidence type="ECO:0000313" key="2">
    <source>
        <dbReference type="EMBL" id="QSW89726.1"/>
    </source>
</evidence>
<keyword evidence="1" id="KW-0732">Signal</keyword>
<proteinExistence type="predicted"/>
<sequence>MNWIRKTVLFLSLLVIAFFAVQANDTPVQITEIQKTDSNFSKDIADSSAFIQPQGSYQFAANIKTDYPVVIKWFDSLLVVVPQHETVKSCFNFTKQFTTQSRKISLMLYAFHFFW</sequence>
<reference evidence="2 3" key="1">
    <citation type="submission" date="2021-03" db="EMBL/GenBank/DDBJ databases">
        <title>Flavobacterium kribbensis sp. nov, an endophytic bacteria, isolated from soybean.</title>
        <authorList>
            <person name="Lee J."/>
            <person name="Seo J."/>
        </authorList>
    </citation>
    <scope>NUCLEOTIDE SEQUENCE [LARGE SCALE GENOMIC DNA]</scope>
    <source>
        <strain evidence="2 3">BB8</strain>
    </source>
</reference>
<dbReference type="EMBL" id="CP071448">
    <property type="protein sequence ID" value="QSW89726.1"/>
    <property type="molecule type" value="Genomic_DNA"/>
</dbReference>
<dbReference type="Proteomes" id="UP000663440">
    <property type="component" value="Chromosome"/>
</dbReference>
<evidence type="ECO:0000313" key="3">
    <source>
        <dbReference type="Proteomes" id="UP000663440"/>
    </source>
</evidence>
<feature type="signal peptide" evidence="1">
    <location>
        <begin position="1"/>
        <end position="23"/>
    </location>
</feature>
<dbReference type="RefSeq" id="WP_207296906.1">
    <property type="nucleotide sequence ID" value="NZ_CP071448.1"/>
</dbReference>
<accession>A0ABX7QH70</accession>